<protein>
    <submittedName>
        <fullName evidence="1">Uncharacterized protein</fullName>
    </submittedName>
</protein>
<dbReference type="EMBL" id="JABWUV010000003">
    <property type="protein sequence ID" value="KAF6369405.1"/>
    <property type="molecule type" value="Genomic_DNA"/>
</dbReference>
<sequence length="124" mass="13906">MPTCTELLGKYYTRKKEKIETFFSPFSSKMGTMSVERTRSLQAQQENQGEAIRGKTHSFAWIFPGCTEMPFCGPDAPGFRSHLLVSKQLAVRMRTFASLPSAFPNGIFFGNPGKKEVLMYKAAP</sequence>
<evidence type="ECO:0000313" key="2">
    <source>
        <dbReference type="Proteomes" id="UP000527355"/>
    </source>
</evidence>
<comment type="caution">
    <text evidence="1">The sequence shown here is derived from an EMBL/GenBank/DDBJ whole genome shotgun (WGS) entry which is preliminary data.</text>
</comment>
<name>A0A7J7Z5V0_MYOMY</name>
<proteinExistence type="predicted"/>
<gene>
    <name evidence="1" type="ORF">mMyoMyo1_010745</name>
</gene>
<accession>A0A7J7Z5V0</accession>
<keyword evidence="2" id="KW-1185">Reference proteome</keyword>
<evidence type="ECO:0000313" key="1">
    <source>
        <dbReference type="EMBL" id="KAF6369405.1"/>
    </source>
</evidence>
<dbReference type="Proteomes" id="UP000527355">
    <property type="component" value="Unassembled WGS sequence"/>
</dbReference>
<organism evidence="1 2">
    <name type="scientific">Myotis myotis</name>
    <name type="common">Greater mouse-eared bat</name>
    <name type="synonym">Vespertilio myotis</name>
    <dbReference type="NCBI Taxonomy" id="51298"/>
    <lineage>
        <taxon>Eukaryota</taxon>
        <taxon>Metazoa</taxon>
        <taxon>Chordata</taxon>
        <taxon>Craniata</taxon>
        <taxon>Vertebrata</taxon>
        <taxon>Euteleostomi</taxon>
        <taxon>Mammalia</taxon>
        <taxon>Eutheria</taxon>
        <taxon>Laurasiatheria</taxon>
        <taxon>Chiroptera</taxon>
        <taxon>Yangochiroptera</taxon>
        <taxon>Vespertilionidae</taxon>
        <taxon>Myotis</taxon>
    </lineage>
</organism>
<reference evidence="1 2" key="1">
    <citation type="journal article" date="2020" name="Nature">
        <title>Six reference-quality genomes reveal evolution of bat adaptations.</title>
        <authorList>
            <person name="Jebb D."/>
            <person name="Huang Z."/>
            <person name="Pippel M."/>
            <person name="Hughes G.M."/>
            <person name="Lavrichenko K."/>
            <person name="Devanna P."/>
            <person name="Winkler S."/>
            <person name="Jermiin L.S."/>
            <person name="Skirmuntt E.C."/>
            <person name="Katzourakis A."/>
            <person name="Burkitt-Gray L."/>
            <person name="Ray D.A."/>
            <person name="Sullivan K.A.M."/>
            <person name="Roscito J.G."/>
            <person name="Kirilenko B.M."/>
            <person name="Davalos L.M."/>
            <person name="Corthals A.P."/>
            <person name="Power M.L."/>
            <person name="Jones G."/>
            <person name="Ransome R.D."/>
            <person name="Dechmann D.K.N."/>
            <person name="Locatelli A.G."/>
            <person name="Puechmaille S.J."/>
            <person name="Fedrigo O."/>
            <person name="Jarvis E.D."/>
            <person name="Hiller M."/>
            <person name="Vernes S.C."/>
            <person name="Myers E.W."/>
            <person name="Teeling E.C."/>
        </authorList>
    </citation>
    <scope>NUCLEOTIDE SEQUENCE [LARGE SCALE GENOMIC DNA]</scope>
    <source>
        <strain evidence="1">MMyoMyo1</strain>
        <tissue evidence="1">Flight muscle</tissue>
    </source>
</reference>
<dbReference type="AlphaFoldDB" id="A0A7J7Z5V0"/>